<protein>
    <recommendedName>
        <fullName evidence="3">asparagine synthase (glutamine-hydrolyzing)</fullName>
        <ecNumber evidence="3">6.3.5.4</ecNumber>
    </recommendedName>
</protein>
<dbReference type="Proteomes" id="UP000263993">
    <property type="component" value="Unassembled WGS sequence"/>
</dbReference>
<evidence type="ECO:0000256" key="1">
    <source>
        <dbReference type="ARBA" id="ARBA00005187"/>
    </source>
</evidence>
<dbReference type="OrthoDB" id="9763290at2"/>
<reference evidence="12" key="1">
    <citation type="submission" date="2018-08" db="EMBL/GenBank/DDBJ databases">
        <authorList>
            <person name="Kim S.-J."/>
            <person name="Jung G.-Y."/>
        </authorList>
    </citation>
    <scope>NUCLEOTIDE SEQUENCE [LARGE SCALE GENOMIC DNA]</scope>
    <source>
        <strain evidence="12">GY_H</strain>
    </source>
</reference>
<evidence type="ECO:0000256" key="8">
    <source>
        <dbReference type="PIRSR" id="PIRSR001589-1"/>
    </source>
</evidence>
<keyword evidence="8" id="KW-0028">Amino-acid biosynthesis</keyword>
<dbReference type="PANTHER" id="PTHR43284">
    <property type="entry name" value="ASPARAGINE SYNTHETASE (GLUTAMINE-HYDROLYZING)"/>
    <property type="match status" value="1"/>
</dbReference>
<evidence type="ECO:0000256" key="9">
    <source>
        <dbReference type="PIRSR" id="PIRSR001589-2"/>
    </source>
</evidence>
<feature type="domain" description="Glutamine amidotransferase type-2" evidence="10">
    <location>
        <begin position="2"/>
        <end position="211"/>
    </location>
</feature>
<evidence type="ECO:0000313" key="11">
    <source>
        <dbReference type="EMBL" id="RDV03137.1"/>
    </source>
</evidence>
<comment type="caution">
    <text evidence="11">The sequence shown here is derived from an EMBL/GenBank/DDBJ whole genome shotgun (WGS) entry which is preliminary data.</text>
</comment>
<evidence type="ECO:0000259" key="10">
    <source>
        <dbReference type="PROSITE" id="PS51278"/>
    </source>
</evidence>
<dbReference type="CDD" id="cd00712">
    <property type="entry name" value="AsnB"/>
    <property type="match status" value="1"/>
</dbReference>
<dbReference type="InterPro" id="IPR033738">
    <property type="entry name" value="AsnB_N"/>
</dbReference>
<evidence type="ECO:0000256" key="5">
    <source>
        <dbReference type="ARBA" id="ARBA00022840"/>
    </source>
</evidence>
<feature type="active site" description="For GATase activity" evidence="8">
    <location>
        <position position="2"/>
    </location>
</feature>
<gene>
    <name evidence="11" type="primary">asnB</name>
    <name evidence="11" type="ORF">DXH78_00160</name>
</gene>
<dbReference type="RefSeq" id="WP_115515165.1">
    <property type="nucleotide sequence ID" value="NZ_QRGO01000001.1"/>
</dbReference>
<organism evidence="11 12">
    <name type="scientific">Undibacter mobilis</name>
    <dbReference type="NCBI Taxonomy" id="2292256"/>
    <lineage>
        <taxon>Bacteria</taxon>
        <taxon>Pseudomonadati</taxon>
        <taxon>Pseudomonadota</taxon>
        <taxon>Alphaproteobacteria</taxon>
        <taxon>Hyphomicrobiales</taxon>
        <taxon>Nitrobacteraceae</taxon>
        <taxon>Undibacter</taxon>
    </lineage>
</organism>
<evidence type="ECO:0000256" key="7">
    <source>
        <dbReference type="ARBA" id="ARBA00048741"/>
    </source>
</evidence>
<dbReference type="SUPFAM" id="SSF56235">
    <property type="entry name" value="N-terminal nucleophile aminohydrolases (Ntn hydrolases)"/>
    <property type="match status" value="1"/>
</dbReference>
<feature type="binding site" evidence="9">
    <location>
        <position position="98"/>
    </location>
    <ligand>
        <name>L-glutamine</name>
        <dbReference type="ChEBI" id="CHEBI:58359"/>
    </ligand>
</feature>
<dbReference type="InterPro" id="IPR006426">
    <property type="entry name" value="Asn_synth_AEB"/>
</dbReference>
<dbReference type="Pfam" id="PF00733">
    <property type="entry name" value="Asn_synthase"/>
    <property type="match status" value="1"/>
</dbReference>
<dbReference type="PANTHER" id="PTHR43284:SF1">
    <property type="entry name" value="ASPARAGINE SYNTHETASE"/>
    <property type="match status" value="1"/>
</dbReference>
<dbReference type="Gene3D" id="3.60.20.10">
    <property type="entry name" value="Glutamine Phosphoribosylpyrophosphate, subunit 1, domain 1"/>
    <property type="match status" value="1"/>
</dbReference>
<comment type="pathway">
    <text evidence="1">Amino-acid biosynthesis; L-asparagine biosynthesis; L-asparagine from L-aspartate (L-Gln route): step 1/1.</text>
</comment>
<dbReference type="GO" id="GO:0005524">
    <property type="term" value="F:ATP binding"/>
    <property type="evidence" value="ECO:0007669"/>
    <property type="project" value="UniProtKB-KW"/>
</dbReference>
<dbReference type="InterPro" id="IPR051786">
    <property type="entry name" value="ASN_synthetase/amidase"/>
</dbReference>
<evidence type="ECO:0000256" key="4">
    <source>
        <dbReference type="ARBA" id="ARBA00022741"/>
    </source>
</evidence>
<dbReference type="AlphaFoldDB" id="A0A371B6K2"/>
<dbReference type="InterPro" id="IPR014729">
    <property type="entry name" value="Rossmann-like_a/b/a_fold"/>
</dbReference>
<keyword evidence="12" id="KW-1185">Reference proteome</keyword>
<keyword evidence="4 9" id="KW-0547">Nucleotide-binding</keyword>
<dbReference type="InterPro" id="IPR029055">
    <property type="entry name" value="Ntn_hydrolases_N"/>
</dbReference>
<dbReference type="GO" id="GO:0005829">
    <property type="term" value="C:cytosol"/>
    <property type="evidence" value="ECO:0007669"/>
    <property type="project" value="TreeGrafter"/>
</dbReference>
<keyword evidence="8" id="KW-0061">Asparagine biosynthesis</keyword>
<evidence type="ECO:0000256" key="2">
    <source>
        <dbReference type="ARBA" id="ARBA00005752"/>
    </source>
</evidence>
<dbReference type="EC" id="6.3.5.4" evidence="3"/>
<dbReference type="InterPro" id="IPR017932">
    <property type="entry name" value="GATase_2_dom"/>
</dbReference>
<comment type="catalytic activity">
    <reaction evidence="7">
        <text>L-aspartate + L-glutamine + ATP + H2O = L-asparagine + L-glutamate + AMP + diphosphate + H(+)</text>
        <dbReference type="Rhea" id="RHEA:12228"/>
        <dbReference type="ChEBI" id="CHEBI:15377"/>
        <dbReference type="ChEBI" id="CHEBI:15378"/>
        <dbReference type="ChEBI" id="CHEBI:29985"/>
        <dbReference type="ChEBI" id="CHEBI:29991"/>
        <dbReference type="ChEBI" id="CHEBI:30616"/>
        <dbReference type="ChEBI" id="CHEBI:33019"/>
        <dbReference type="ChEBI" id="CHEBI:58048"/>
        <dbReference type="ChEBI" id="CHEBI:58359"/>
        <dbReference type="ChEBI" id="CHEBI:456215"/>
        <dbReference type="EC" id="6.3.5.4"/>
    </reaction>
</comment>
<name>A0A371B6K2_9BRAD</name>
<accession>A0A371B6K2</accession>
<dbReference type="CDD" id="cd01991">
    <property type="entry name" value="Asn_synthase_B_C"/>
    <property type="match status" value="1"/>
</dbReference>
<dbReference type="EMBL" id="QRGO01000001">
    <property type="protein sequence ID" value="RDV03137.1"/>
    <property type="molecule type" value="Genomic_DNA"/>
</dbReference>
<dbReference type="PIRSF" id="PIRSF001589">
    <property type="entry name" value="Asn_synthetase_glu-h"/>
    <property type="match status" value="1"/>
</dbReference>
<dbReference type="NCBIfam" id="TIGR01536">
    <property type="entry name" value="asn_synth_AEB"/>
    <property type="match status" value="1"/>
</dbReference>
<evidence type="ECO:0000313" key="12">
    <source>
        <dbReference type="Proteomes" id="UP000263993"/>
    </source>
</evidence>
<evidence type="ECO:0000256" key="3">
    <source>
        <dbReference type="ARBA" id="ARBA00012737"/>
    </source>
</evidence>
<dbReference type="Pfam" id="PF13537">
    <property type="entry name" value="GATase_7"/>
    <property type="match status" value="1"/>
</dbReference>
<dbReference type="Gene3D" id="3.40.50.620">
    <property type="entry name" value="HUPs"/>
    <property type="match status" value="1"/>
</dbReference>
<proteinExistence type="inferred from homology"/>
<dbReference type="InterPro" id="IPR001962">
    <property type="entry name" value="Asn_synthase"/>
</dbReference>
<keyword evidence="5 9" id="KW-0067">ATP-binding</keyword>
<keyword evidence="11" id="KW-0436">Ligase</keyword>
<comment type="similarity">
    <text evidence="2">Belongs to the asparagine synthetase family.</text>
</comment>
<keyword evidence="6 8" id="KW-0315">Glutamine amidotransferase</keyword>
<dbReference type="PROSITE" id="PS51278">
    <property type="entry name" value="GATASE_TYPE_2"/>
    <property type="match status" value="1"/>
</dbReference>
<sequence length="609" mass="68145">MCGIVGIHGPQDPSWIGAMNRSIAHRGPDDDGVFVDRAVELSLAMRRLAILDAAGGMQPMRSPDGRYVIVYNGEIYNSPELRAELEGAGERFATDHSDTEVLLRLLCRDGEACLNRLNGMFAFAFYDSVKRTLLCARDRMGIKPFYYTAGSRRFAFASELKALIELPFVSRDIDRQALFDYLSLLYVPEEQSILSSVKRLPAGHLLTYSLDTGKLDVRRWWQMRYTPDHGVREADWPEMVRETLRAATRRWTLSDVPIAVSLSGGLDSSAIAGIAAQSGLSVSAYSLGFSGEGEEAWNELSLARDVARKWGIPHHELVLRPEVTLDALPQMVEALDEPYGGGLPSWFVFAQMAGKVKVALTGTGGDELFGNYGKWLPLEGGPLTRLLSRDNRPIDQASFRREFFERYYYFPDAGKRAVLADGGDGCRDTVDMLYQRFADGSSSTTRDRVAGLDIGTQLPEEFLFMTDRFSMAHSIEARTPFLDNELVDLVSRIPAGIRTRRNGLKYLLRKAVAPLLPESLLTAPKRGFTIPFGKWLRGPLRPMVEDLLAPDRLTRQGFFSRSFYDNYVMPHLGGRADHTHRIWAAIMFQLWHQRFVEAPLSGAARSAVS</sequence>
<evidence type="ECO:0000256" key="6">
    <source>
        <dbReference type="ARBA" id="ARBA00022962"/>
    </source>
</evidence>
<dbReference type="GO" id="GO:0006529">
    <property type="term" value="P:asparagine biosynthetic process"/>
    <property type="evidence" value="ECO:0007669"/>
    <property type="project" value="UniProtKB-KW"/>
</dbReference>
<dbReference type="SUPFAM" id="SSF52402">
    <property type="entry name" value="Adenine nucleotide alpha hydrolases-like"/>
    <property type="match status" value="1"/>
</dbReference>
<dbReference type="GO" id="GO:0004066">
    <property type="term" value="F:asparagine synthase (glutamine-hydrolyzing) activity"/>
    <property type="evidence" value="ECO:0007669"/>
    <property type="project" value="UniProtKB-EC"/>
</dbReference>